<evidence type="ECO:0000256" key="9">
    <source>
        <dbReference type="ARBA" id="ARBA00022679"/>
    </source>
</evidence>
<feature type="transmembrane region" description="Helical" evidence="19">
    <location>
        <begin position="113"/>
        <end position="146"/>
    </location>
</feature>
<keyword evidence="13 19" id="KW-0472">Membrane</keyword>
<name>A0A1H6G2D4_9EURY</name>
<proteinExistence type="inferred from homology"/>
<dbReference type="OrthoDB" id="11748at2157"/>
<dbReference type="GO" id="GO:0005886">
    <property type="term" value="C:plasma membrane"/>
    <property type="evidence" value="ECO:0007669"/>
    <property type="project" value="UniProtKB-SubCell"/>
</dbReference>
<evidence type="ECO:0000256" key="5">
    <source>
        <dbReference type="ARBA" id="ARBA00013200"/>
    </source>
</evidence>
<dbReference type="GO" id="GO:0008818">
    <property type="term" value="F:cobalamin 5'-phosphate synthase activity"/>
    <property type="evidence" value="ECO:0007669"/>
    <property type="project" value="UniProtKB-UniRule"/>
</dbReference>
<dbReference type="AlphaFoldDB" id="A0A1H6G2D4"/>
<reference evidence="21" key="1">
    <citation type="submission" date="2016-10" db="EMBL/GenBank/DDBJ databases">
        <authorList>
            <person name="Varghese N."/>
            <person name="Submissions S."/>
        </authorList>
    </citation>
    <scope>NUCLEOTIDE SEQUENCE [LARGE SCALE GENOMIC DNA]</scope>
    <source>
        <strain evidence="21">CGMCC 1.8981</strain>
    </source>
</reference>
<comment type="caution">
    <text evidence="19">Lacks conserved residue(s) required for the propagation of feature annotation.</text>
</comment>
<dbReference type="InterPro" id="IPR003805">
    <property type="entry name" value="CobS"/>
</dbReference>
<dbReference type="RefSeq" id="WP_090507264.1">
    <property type="nucleotide sequence ID" value="NZ_FNWL01000002.1"/>
</dbReference>
<dbReference type="EC" id="2.7.8.26" evidence="5 19"/>
<evidence type="ECO:0000313" key="21">
    <source>
        <dbReference type="Proteomes" id="UP000199112"/>
    </source>
</evidence>
<organism evidence="20 21">
    <name type="scientific">Natronorubrum sediminis</name>
    <dbReference type="NCBI Taxonomy" id="640943"/>
    <lineage>
        <taxon>Archaea</taxon>
        <taxon>Methanobacteriati</taxon>
        <taxon>Methanobacteriota</taxon>
        <taxon>Stenosarchaea group</taxon>
        <taxon>Halobacteria</taxon>
        <taxon>Halobacteriales</taxon>
        <taxon>Natrialbaceae</taxon>
        <taxon>Natronorubrum</taxon>
    </lineage>
</organism>
<evidence type="ECO:0000256" key="18">
    <source>
        <dbReference type="ARBA" id="ARBA00049504"/>
    </source>
</evidence>
<feature type="transmembrane region" description="Helical" evidence="19">
    <location>
        <begin position="36"/>
        <end position="56"/>
    </location>
</feature>
<evidence type="ECO:0000256" key="2">
    <source>
        <dbReference type="ARBA" id="ARBA00004651"/>
    </source>
</evidence>
<evidence type="ECO:0000256" key="8">
    <source>
        <dbReference type="ARBA" id="ARBA00022573"/>
    </source>
</evidence>
<dbReference type="GO" id="GO:0009236">
    <property type="term" value="P:cobalamin biosynthetic process"/>
    <property type="evidence" value="ECO:0007669"/>
    <property type="project" value="UniProtKB-UniRule"/>
</dbReference>
<evidence type="ECO:0000256" key="1">
    <source>
        <dbReference type="ARBA" id="ARBA00001946"/>
    </source>
</evidence>
<dbReference type="Pfam" id="PF02654">
    <property type="entry name" value="CobS"/>
    <property type="match status" value="1"/>
</dbReference>
<keyword evidence="10 19" id="KW-0812">Transmembrane</keyword>
<protein>
    <recommendedName>
        <fullName evidence="6 19">Adenosylcobinamide-GDP ribazoletransferase</fullName>
        <ecNumber evidence="5 19">2.7.8.26</ecNumber>
    </recommendedName>
    <alternativeName>
        <fullName evidence="16 19">Cobalamin synthase</fullName>
    </alternativeName>
    <alternativeName>
        <fullName evidence="15 19">Cobalamin-5'-phosphate synthase</fullName>
    </alternativeName>
</protein>
<evidence type="ECO:0000256" key="3">
    <source>
        <dbReference type="ARBA" id="ARBA00004663"/>
    </source>
</evidence>
<feature type="transmembrane region" description="Helical" evidence="19">
    <location>
        <begin position="63"/>
        <end position="81"/>
    </location>
</feature>
<comment type="catalytic activity">
    <reaction evidence="18 19">
        <text>alpha-ribazole 5'-phosphate + adenosylcob(III)inamide-GDP = adenosylcob(III)alamin 5'-phosphate + GMP + H(+)</text>
        <dbReference type="Rhea" id="RHEA:23560"/>
        <dbReference type="ChEBI" id="CHEBI:15378"/>
        <dbReference type="ChEBI" id="CHEBI:57918"/>
        <dbReference type="ChEBI" id="CHEBI:58115"/>
        <dbReference type="ChEBI" id="CHEBI:60487"/>
        <dbReference type="ChEBI" id="CHEBI:60493"/>
        <dbReference type="EC" id="2.7.8.26"/>
    </reaction>
</comment>
<gene>
    <name evidence="19" type="primary">cobS</name>
    <name evidence="20" type="ORF">SAMN04487967_2460</name>
</gene>
<dbReference type="UniPathway" id="UPA00148">
    <property type="reaction ID" value="UER00238"/>
</dbReference>
<comment type="function">
    <text evidence="14 19">Joins adenosylcobinamide-GDP and alpha-ribazole to generate adenosylcobalamin (Ado-cobalamin). Also synthesizes adenosylcobalamin 5'-phosphate from adenosylcobinamide-GDP and alpha-ribazole 5'-phosphate.</text>
</comment>
<dbReference type="PANTHER" id="PTHR34148:SF1">
    <property type="entry name" value="ADENOSYLCOBINAMIDE-GDP RIBAZOLETRANSFERASE"/>
    <property type="match status" value="1"/>
</dbReference>
<comment type="similarity">
    <text evidence="4 19">Belongs to the CobS family.</text>
</comment>
<dbReference type="GO" id="GO:0051073">
    <property type="term" value="F:adenosylcobinamide-GDP ribazoletransferase activity"/>
    <property type="evidence" value="ECO:0007669"/>
    <property type="project" value="UniProtKB-UniRule"/>
</dbReference>
<evidence type="ECO:0000256" key="4">
    <source>
        <dbReference type="ARBA" id="ARBA00010561"/>
    </source>
</evidence>
<evidence type="ECO:0000256" key="17">
    <source>
        <dbReference type="ARBA" id="ARBA00048623"/>
    </source>
</evidence>
<evidence type="ECO:0000256" key="16">
    <source>
        <dbReference type="ARBA" id="ARBA00032853"/>
    </source>
</evidence>
<comment type="cofactor">
    <cofactor evidence="1 19">
        <name>Mg(2+)</name>
        <dbReference type="ChEBI" id="CHEBI:18420"/>
    </cofactor>
</comment>
<keyword evidence="8 19" id="KW-0169">Cobalamin biosynthesis</keyword>
<dbReference type="HAMAP" id="MF_00719">
    <property type="entry name" value="CobS"/>
    <property type="match status" value="1"/>
</dbReference>
<keyword evidence="11 19" id="KW-0460">Magnesium</keyword>
<keyword evidence="9 19" id="KW-0808">Transferase</keyword>
<evidence type="ECO:0000256" key="14">
    <source>
        <dbReference type="ARBA" id="ARBA00025228"/>
    </source>
</evidence>
<dbReference type="Proteomes" id="UP000199112">
    <property type="component" value="Unassembled WGS sequence"/>
</dbReference>
<accession>A0A1H6G2D4</accession>
<evidence type="ECO:0000256" key="15">
    <source>
        <dbReference type="ARBA" id="ARBA00032605"/>
    </source>
</evidence>
<sequence>MSPASSAALRGALAFLTRLPVTTCEGDWDAFRARPVVFPIVGAIAGAIAAIPLLAANALPAPTIAFGYLLAVYAVTGIHHLDGVADLGDAFVVHGDSARRREVLKDTTTGVGALLAVSLAVAGLALGALGVAALPLAAALAVVVAAEVGAKLGMSAMACGARASHDGMGSQFTAEAAPASVVAPAVAAVPVAFLSWPEPVAAATLLGATAGACLPWLWARRHLEGVTGDVFGAANEIGRLAGLHAGVIAWTLL</sequence>
<dbReference type="EMBL" id="FNWL01000002">
    <property type="protein sequence ID" value="SEH16144.1"/>
    <property type="molecule type" value="Genomic_DNA"/>
</dbReference>
<evidence type="ECO:0000313" key="20">
    <source>
        <dbReference type="EMBL" id="SEH16144.1"/>
    </source>
</evidence>
<keyword evidence="21" id="KW-1185">Reference proteome</keyword>
<comment type="catalytic activity">
    <reaction evidence="17 19">
        <text>alpha-ribazole + adenosylcob(III)inamide-GDP = adenosylcob(III)alamin + GMP + H(+)</text>
        <dbReference type="Rhea" id="RHEA:16049"/>
        <dbReference type="ChEBI" id="CHEBI:10329"/>
        <dbReference type="ChEBI" id="CHEBI:15378"/>
        <dbReference type="ChEBI" id="CHEBI:18408"/>
        <dbReference type="ChEBI" id="CHEBI:58115"/>
        <dbReference type="ChEBI" id="CHEBI:60487"/>
        <dbReference type="EC" id="2.7.8.26"/>
    </reaction>
</comment>
<evidence type="ECO:0000256" key="13">
    <source>
        <dbReference type="ARBA" id="ARBA00023136"/>
    </source>
</evidence>
<evidence type="ECO:0000256" key="12">
    <source>
        <dbReference type="ARBA" id="ARBA00022989"/>
    </source>
</evidence>
<keyword evidence="7 19" id="KW-1003">Cell membrane</keyword>
<keyword evidence="12 19" id="KW-1133">Transmembrane helix</keyword>
<evidence type="ECO:0000256" key="10">
    <source>
        <dbReference type="ARBA" id="ARBA00022692"/>
    </source>
</evidence>
<evidence type="ECO:0000256" key="7">
    <source>
        <dbReference type="ARBA" id="ARBA00022475"/>
    </source>
</evidence>
<comment type="pathway">
    <text evidence="3 19">Cofactor biosynthesis; adenosylcobalamin biosynthesis; adenosylcobalamin from cob(II)yrinate a,c-diamide: step 7/7.</text>
</comment>
<comment type="subcellular location">
    <subcellularLocation>
        <location evidence="2 19">Cell membrane</location>
        <topology evidence="2 19">Multi-pass membrane protein</topology>
    </subcellularLocation>
</comment>
<evidence type="ECO:0000256" key="6">
    <source>
        <dbReference type="ARBA" id="ARBA00015850"/>
    </source>
</evidence>
<dbReference type="NCBIfam" id="TIGR00317">
    <property type="entry name" value="cobS"/>
    <property type="match status" value="1"/>
</dbReference>
<evidence type="ECO:0000256" key="11">
    <source>
        <dbReference type="ARBA" id="ARBA00022842"/>
    </source>
</evidence>
<evidence type="ECO:0000256" key="19">
    <source>
        <dbReference type="HAMAP-Rule" id="MF_00719"/>
    </source>
</evidence>
<dbReference type="PANTHER" id="PTHR34148">
    <property type="entry name" value="ADENOSYLCOBINAMIDE-GDP RIBAZOLETRANSFERASE"/>
    <property type="match status" value="1"/>
</dbReference>